<evidence type="ECO:0000256" key="2">
    <source>
        <dbReference type="SAM" id="SignalP"/>
    </source>
</evidence>
<keyword evidence="3" id="KW-0645">Protease</keyword>
<dbReference type="EC" id="3.4.23.49" evidence="3"/>
<keyword evidence="4" id="KW-1185">Reference proteome</keyword>
<accession>A0A0W0ZLH7</accession>
<dbReference type="OrthoDB" id="2112810at2"/>
<sequence>MKNKIVMLALTSLSITYSLNTYAAEYREDGLSLSASLGILSGKAHEYVYYSGTESKLSQLDWRIKNAAIINAEFNYDFLAWFSVNGRGWTTLAKSKSVMDDYDWFNPYQESWTDWSHHENTHLNYANELDLGLRAWLMQQQDYKLGLAAGYQWSSFSWRAKGGCYQYNNGAYTGCFASDQPGIGYQQKFSTPYVGLAGKYFINNFEFNALLKYSNWVAARDHDEHYDRNLTFYERGNNFTYYAATLNSGYFVTPQAKVFVEASYNHYSNGRADTEIIDNDTGKHGYEDDSAGISNKNYSIALGMQYRF</sequence>
<feature type="active site" evidence="1">
    <location>
        <position position="225"/>
    </location>
</feature>
<evidence type="ECO:0000256" key="1">
    <source>
        <dbReference type="PIRSR" id="PIRSR001522-1"/>
    </source>
</evidence>
<dbReference type="InterPro" id="IPR053724">
    <property type="entry name" value="OMP_A26_sf"/>
</dbReference>
<gene>
    <name evidence="3" type="ORF">Lste_0705</name>
</gene>
<feature type="active site" evidence="1">
    <location>
        <position position="101"/>
    </location>
</feature>
<dbReference type="PATRIC" id="fig|947033.5.peg.750"/>
<dbReference type="InterPro" id="IPR000036">
    <property type="entry name" value="Peptidase_A26_omptin"/>
</dbReference>
<dbReference type="InterPro" id="IPR020080">
    <property type="entry name" value="OM_adhesin/peptidase_omptin"/>
</dbReference>
<dbReference type="Gene3D" id="2.40.128.90">
    <property type="entry name" value="OMPT-like"/>
    <property type="match status" value="1"/>
</dbReference>
<feature type="signal peptide" evidence="2">
    <location>
        <begin position="1"/>
        <end position="23"/>
    </location>
</feature>
<dbReference type="PRINTS" id="PR00482">
    <property type="entry name" value="OMPTIN"/>
</dbReference>
<comment type="caution">
    <text evidence="3">The sequence shown here is derived from an EMBL/GenBank/DDBJ whole genome shotgun (WGS) entry which is preliminary data.</text>
</comment>
<evidence type="ECO:0000313" key="3">
    <source>
        <dbReference type="EMBL" id="KTD70101.1"/>
    </source>
</evidence>
<dbReference type="AlphaFoldDB" id="A0A0W0ZLH7"/>
<dbReference type="EMBL" id="LNYY01000016">
    <property type="protein sequence ID" value="KTD70101.1"/>
    <property type="molecule type" value="Genomic_DNA"/>
</dbReference>
<dbReference type="RefSeq" id="WP_058509711.1">
    <property type="nucleotide sequence ID" value="NZ_DAIOMV010000004.1"/>
</dbReference>
<dbReference type="GO" id="GO:0009279">
    <property type="term" value="C:cell outer membrane"/>
    <property type="evidence" value="ECO:0007669"/>
    <property type="project" value="InterPro"/>
</dbReference>
<dbReference type="PIRSF" id="PIRSF001522">
    <property type="entry name" value="Peptidase_A26"/>
    <property type="match status" value="1"/>
</dbReference>
<dbReference type="Proteomes" id="UP000054926">
    <property type="component" value="Unassembled WGS sequence"/>
</dbReference>
<keyword evidence="3" id="KW-0378">Hydrolase</keyword>
<feature type="active site" evidence="1">
    <location>
        <position position="103"/>
    </location>
</feature>
<evidence type="ECO:0000313" key="4">
    <source>
        <dbReference type="Proteomes" id="UP000054926"/>
    </source>
</evidence>
<feature type="chain" id="PRO_5006918800" evidence="2">
    <location>
        <begin position="24"/>
        <end position="308"/>
    </location>
</feature>
<proteinExistence type="predicted"/>
<protein>
    <submittedName>
        <fullName evidence="3">Outer membrane protease</fullName>
        <ecNumber evidence="3">3.4.23.49</ecNumber>
    </submittedName>
</protein>
<keyword evidence="2" id="KW-0732">Signal</keyword>
<dbReference type="GO" id="GO:0006508">
    <property type="term" value="P:proteolysis"/>
    <property type="evidence" value="ECO:0007669"/>
    <property type="project" value="UniProtKB-KW"/>
</dbReference>
<dbReference type="Pfam" id="PF01278">
    <property type="entry name" value="Omptin"/>
    <property type="match status" value="1"/>
</dbReference>
<feature type="active site" evidence="1">
    <location>
        <position position="223"/>
    </location>
</feature>
<organism evidence="3 4">
    <name type="scientific">Legionella steelei</name>
    <dbReference type="NCBI Taxonomy" id="947033"/>
    <lineage>
        <taxon>Bacteria</taxon>
        <taxon>Pseudomonadati</taxon>
        <taxon>Pseudomonadota</taxon>
        <taxon>Gammaproteobacteria</taxon>
        <taxon>Legionellales</taxon>
        <taxon>Legionellaceae</taxon>
        <taxon>Legionella</taxon>
    </lineage>
</organism>
<name>A0A0W0ZLH7_9GAMM</name>
<dbReference type="STRING" id="947033.Lste_0705"/>
<dbReference type="GO" id="GO:0004190">
    <property type="term" value="F:aspartic-type endopeptidase activity"/>
    <property type="evidence" value="ECO:0007669"/>
    <property type="project" value="UniProtKB-EC"/>
</dbReference>
<reference evidence="3 4" key="1">
    <citation type="submission" date="2015-11" db="EMBL/GenBank/DDBJ databases">
        <title>Genomic analysis of 38 Legionella species identifies large and diverse effector repertoires.</title>
        <authorList>
            <person name="Burstein D."/>
            <person name="Amaro F."/>
            <person name="Zusman T."/>
            <person name="Lifshitz Z."/>
            <person name="Cohen O."/>
            <person name="Gilbert J.A."/>
            <person name="Pupko T."/>
            <person name="Shuman H.A."/>
            <person name="Segal G."/>
        </authorList>
    </citation>
    <scope>NUCLEOTIDE SEQUENCE [LARGE SCALE GENOMIC DNA]</scope>
    <source>
        <strain evidence="3 4">IMVS3376</strain>
    </source>
</reference>
<dbReference type="SUPFAM" id="SSF69917">
    <property type="entry name" value="OMPT-like"/>
    <property type="match status" value="1"/>
</dbReference>